<gene>
    <name evidence="4" type="ORF">GZH47_28345</name>
</gene>
<evidence type="ECO:0000256" key="2">
    <source>
        <dbReference type="PIRSR" id="PIRSR620019-2"/>
    </source>
</evidence>
<dbReference type="InterPro" id="IPR011004">
    <property type="entry name" value="Trimer_LpxA-like_sf"/>
</dbReference>
<evidence type="ECO:0000313" key="5">
    <source>
        <dbReference type="Proteomes" id="UP000479114"/>
    </source>
</evidence>
<evidence type="ECO:0000313" key="4">
    <source>
        <dbReference type="EMBL" id="QHW35339.1"/>
    </source>
</evidence>
<feature type="domain" description="PglD N-terminal" evidence="3">
    <location>
        <begin position="15"/>
        <end position="93"/>
    </location>
</feature>
<keyword evidence="4" id="KW-0808">Transferase</keyword>
<evidence type="ECO:0000256" key="1">
    <source>
        <dbReference type="PIRSR" id="PIRSR620019-1"/>
    </source>
</evidence>
<dbReference type="GO" id="GO:0016740">
    <property type="term" value="F:transferase activity"/>
    <property type="evidence" value="ECO:0007669"/>
    <property type="project" value="UniProtKB-KW"/>
</dbReference>
<dbReference type="Gene3D" id="3.40.50.20">
    <property type="match status" value="1"/>
</dbReference>
<sequence length="223" mass="22758">MASSTESSKPPVVPLIIAGRGGHGQVVRDIAEATGRFAVIAVVDDAFQASELQNDGVWHCSVDFVPELLRAHPDGQVIIAIGSNHVRRQFVGRLALPEARYALLIHPGAHISHRAAVAPGTVVMPGAVVNAGARIGAHAIINSGAVVEHDAIVGAYAHLSPRAAIAGAAIVGEGAQLGIGSSVIPSIEIGEWSVLGAGAAAVKDIPARVLAVGVPAKVRRELD</sequence>
<dbReference type="PANTHER" id="PTHR43300">
    <property type="entry name" value="ACETYLTRANSFERASE"/>
    <property type="match status" value="1"/>
</dbReference>
<dbReference type="InterPro" id="IPR020019">
    <property type="entry name" value="AcTrfase_PglD-like"/>
</dbReference>
<accession>A0A6C0PA18</accession>
<evidence type="ECO:0000259" key="3">
    <source>
        <dbReference type="Pfam" id="PF17836"/>
    </source>
</evidence>
<dbReference type="PANTHER" id="PTHR43300:SF7">
    <property type="entry name" value="UDP-N-ACETYLBACILLOSAMINE N-ACETYLTRANSFERASE"/>
    <property type="match status" value="1"/>
</dbReference>
<dbReference type="Proteomes" id="UP000479114">
    <property type="component" value="Chromosome"/>
</dbReference>
<protein>
    <submittedName>
        <fullName evidence="4">Acetyltransferase</fullName>
    </submittedName>
</protein>
<feature type="active site" description="Proton acceptor" evidence="1">
    <location>
        <position position="149"/>
    </location>
</feature>
<name>A0A6C0PA18_9BACL</name>
<dbReference type="KEGG" id="prz:GZH47_28345"/>
<dbReference type="Gene3D" id="2.160.10.10">
    <property type="entry name" value="Hexapeptide repeat proteins"/>
    <property type="match status" value="1"/>
</dbReference>
<feature type="binding site" evidence="2">
    <location>
        <position position="179"/>
    </location>
    <ligand>
        <name>acetyl-CoA</name>
        <dbReference type="ChEBI" id="CHEBI:57288"/>
    </ligand>
</feature>
<keyword evidence="5" id="KW-1185">Reference proteome</keyword>
<dbReference type="InterPro" id="IPR050179">
    <property type="entry name" value="Trans_hexapeptide_repeat"/>
</dbReference>
<dbReference type="EMBL" id="CP048286">
    <property type="protein sequence ID" value="QHW35339.1"/>
    <property type="molecule type" value="Genomic_DNA"/>
</dbReference>
<dbReference type="Pfam" id="PF17836">
    <property type="entry name" value="PglD_N"/>
    <property type="match status" value="1"/>
</dbReference>
<feature type="binding site" evidence="2">
    <location>
        <position position="82"/>
    </location>
    <ligand>
        <name>substrate</name>
    </ligand>
</feature>
<reference evidence="4 5" key="1">
    <citation type="submission" date="2020-02" db="EMBL/GenBank/DDBJ databases">
        <title>Paenibacillus sp. nov., isolated from rhizosphere soil of tomato.</title>
        <authorList>
            <person name="Weon H.-Y."/>
            <person name="Lee S.A."/>
        </authorList>
    </citation>
    <scope>NUCLEOTIDE SEQUENCE [LARGE SCALE GENOMIC DNA]</scope>
    <source>
        <strain evidence="4 5">14171R-81</strain>
    </source>
</reference>
<dbReference type="InterPro" id="IPR041561">
    <property type="entry name" value="PglD_N"/>
</dbReference>
<feature type="binding site" evidence="2">
    <location>
        <position position="158"/>
    </location>
    <ligand>
        <name>acetyl-CoA</name>
        <dbReference type="ChEBI" id="CHEBI:57288"/>
    </ligand>
</feature>
<dbReference type="CDD" id="cd03360">
    <property type="entry name" value="LbH_AT_putative"/>
    <property type="match status" value="1"/>
</dbReference>
<dbReference type="AlphaFoldDB" id="A0A6C0PA18"/>
<proteinExistence type="predicted"/>
<dbReference type="NCBIfam" id="TIGR03570">
    <property type="entry name" value="NeuD_NnaD"/>
    <property type="match status" value="1"/>
</dbReference>
<dbReference type="SUPFAM" id="SSF51161">
    <property type="entry name" value="Trimeric LpxA-like enzymes"/>
    <property type="match status" value="1"/>
</dbReference>
<feature type="site" description="Increases basicity of active site His" evidence="1">
    <location>
        <position position="150"/>
    </location>
</feature>
<organism evidence="4 5">
    <name type="scientific">Paenibacillus rhizovicinus</name>
    <dbReference type="NCBI Taxonomy" id="2704463"/>
    <lineage>
        <taxon>Bacteria</taxon>
        <taxon>Bacillati</taxon>
        <taxon>Bacillota</taxon>
        <taxon>Bacilli</taxon>
        <taxon>Bacillales</taxon>
        <taxon>Paenibacillaceae</taxon>
        <taxon>Paenibacillus</taxon>
    </lineage>
</organism>